<feature type="signal peptide" evidence="5">
    <location>
        <begin position="1"/>
        <end position="19"/>
    </location>
</feature>
<gene>
    <name evidence="7" type="ORF">ACGTZG_06835</name>
    <name evidence="8" type="ORF">HF872_03465</name>
</gene>
<dbReference type="InterPro" id="IPR039424">
    <property type="entry name" value="SBP_5"/>
</dbReference>
<evidence type="ECO:0000256" key="3">
    <source>
        <dbReference type="ARBA" id="ARBA00022448"/>
    </source>
</evidence>
<dbReference type="CDD" id="cd08504">
    <property type="entry name" value="PBP2_OppA"/>
    <property type="match status" value="1"/>
</dbReference>
<accession>A0A848BS90</accession>
<protein>
    <submittedName>
        <fullName evidence="8">Peptide ABC transporter substrate-binding protein</fullName>
    </submittedName>
</protein>
<proteinExistence type="inferred from homology"/>
<feature type="chain" id="PRO_5038621839" evidence="5">
    <location>
        <begin position="20"/>
        <end position="524"/>
    </location>
</feature>
<dbReference type="Proteomes" id="UP000591071">
    <property type="component" value="Unassembled WGS sequence"/>
</dbReference>
<organism evidence="8 9">
    <name type="scientific">Megasphaera hexanoica</name>
    <dbReference type="NCBI Taxonomy" id="1675036"/>
    <lineage>
        <taxon>Bacteria</taxon>
        <taxon>Bacillati</taxon>
        <taxon>Bacillota</taxon>
        <taxon>Negativicutes</taxon>
        <taxon>Veillonellales</taxon>
        <taxon>Veillonellaceae</taxon>
        <taxon>Megasphaera</taxon>
    </lineage>
</organism>
<evidence type="ECO:0000256" key="2">
    <source>
        <dbReference type="ARBA" id="ARBA00005695"/>
    </source>
</evidence>
<evidence type="ECO:0000313" key="8">
    <source>
        <dbReference type="EMBL" id="NME27688.1"/>
    </source>
</evidence>
<dbReference type="Pfam" id="PF00496">
    <property type="entry name" value="SBP_bac_5"/>
    <property type="match status" value="1"/>
</dbReference>
<dbReference type="EMBL" id="JABAFG010000004">
    <property type="protein sequence ID" value="NME27688.1"/>
    <property type="molecule type" value="Genomic_DNA"/>
</dbReference>
<keyword evidence="4 5" id="KW-0732">Signal</keyword>
<name>A0A848BS90_9FIRM</name>
<dbReference type="GO" id="GO:0043190">
    <property type="term" value="C:ATP-binding cassette (ABC) transporter complex"/>
    <property type="evidence" value="ECO:0007669"/>
    <property type="project" value="InterPro"/>
</dbReference>
<dbReference type="GO" id="GO:0015833">
    <property type="term" value="P:peptide transport"/>
    <property type="evidence" value="ECO:0007669"/>
    <property type="project" value="TreeGrafter"/>
</dbReference>
<comment type="caution">
    <text evidence="8">The sequence shown here is derived from an EMBL/GenBank/DDBJ whole genome shotgun (WGS) entry which is preliminary data.</text>
</comment>
<dbReference type="FunFam" id="3.10.105.10:FF:000001">
    <property type="entry name" value="Oligopeptide ABC transporter, oligopeptide-binding protein"/>
    <property type="match status" value="1"/>
</dbReference>
<dbReference type="FunFam" id="3.90.76.10:FF:000001">
    <property type="entry name" value="Oligopeptide ABC transporter substrate-binding protein"/>
    <property type="match status" value="1"/>
</dbReference>
<dbReference type="Gene3D" id="3.40.190.10">
    <property type="entry name" value="Periplasmic binding protein-like II"/>
    <property type="match status" value="1"/>
</dbReference>
<dbReference type="KEGG" id="mhw:ACT01_04415"/>
<evidence type="ECO:0000313" key="7">
    <source>
        <dbReference type="EMBL" id="MFG6272903.1"/>
    </source>
</evidence>
<dbReference type="EMBL" id="JBIEKR010000005">
    <property type="protein sequence ID" value="MFG6272903.1"/>
    <property type="molecule type" value="Genomic_DNA"/>
</dbReference>
<dbReference type="Gene3D" id="3.90.76.10">
    <property type="entry name" value="Dipeptide-binding Protein, Domain 1"/>
    <property type="match status" value="1"/>
</dbReference>
<dbReference type="SUPFAM" id="SSF53850">
    <property type="entry name" value="Periplasmic binding protein-like II"/>
    <property type="match status" value="1"/>
</dbReference>
<feature type="domain" description="Solute-binding protein family 5" evidence="6">
    <location>
        <begin position="67"/>
        <end position="447"/>
    </location>
</feature>
<evidence type="ECO:0000313" key="9">
    <source>
        <dbReference type="Proteomes" id="UP000591071"/>
    </source>
</evidence>
<reference evidence="7 10" key="2">
    <citation type="submission" date="2024-10" db="EMBL/GenBank/DDBJ databases">
        <authorList>
            <person name="Sang B.-I."/>
            <person name="Prabhaharan D."/>
        </authorList>
    </citation>
    <scope>NUCLEOTIDE SEQUENCE [LARGE SCALE GENOMIC DNA]</scope>
    <source>
        <strain evidence="7 10">MH</strain>
    </source>
</reference>
<comment type="similarity">
    <text evidence="2">Belongs to the bacterial solute-binding protein 5 family.</text>
</comment>
<dbReference type="GO" id="GO:1904680">
    <property type="term" value="F:peptide transmembrane transporter activity"/>
    <property type="evidence" value="ECO:0007669"/>
    <property type="project" value="TreeGrafter"/>
</dbReference>
<dbReference type="PIRSF" id="PIRSF002741">
    <property type="entry name" value="MppA"/>
    <property type="match status" value="1"/>
</dbReference>
<evidence type="ECO:0000256" key="4">
    <source>
        <dbReference type="ARBA" id="ARBA00022729"/>
    </source>
</evidence>
<dbReference type="OrthoDB" id="137511at2"/>
<dbReference type="PANTHER" id="PTHR30290:SF10">
    <property type="entry name" value="PERIPLASMIC OLIGOPEPTIDE-BINDING PROTEIN-RELATED"/>
    <property type="match status" value="1"/>
</dbReference>
<dbReference type="PROSITE" id="PS51257">
    <property type="entry name" value="PROKAR_LIPOPROTEIN"/>
    <property type="match status" value="1"/>
</dbReference>
<comment type="subcellular location">
    <subcellularLocation>
        <location evidence="1">Cell envelope</location>
    </subcellularLocation>
</comment>
<dbReference type="Gene3D" id="3.10.105.10">
    <property type="entry name" value="Dipeptide-binding Protein, Domain 3"/>
    <property type="match status" value="1"/>
</dbReference>
<dbReference type="PANTHER" id="PTHR30290">
    <property type="entry name" value="PERIPLASMIC BINDING COMPONENT OF ABC TRANSPORTER"/>
    <property type="match status" value="1"/>
</dbReference>
<evidence type="ECO:0000256" key="1">
    <source>
        <dbReference type="ARBA" id="ARBA00004196"/>
    </source>
</evidence>
<evidence type="ECO:0000256" key="5">
    <source>
        <dbReference type="SAM" id="SignalP"/>
    </source>
</evidence>
<dbReference type="InterPro" id="IPR030678">
    <property type="entry name" value="Peptide/Ni-bd"/>
</dbReference>
<dbReference type="GO" id="GO:0030288">
    <property type="term" value="C:outer membrane-bounded periplasmic space"/>
    <property type="evidence" value="ECO:0007669"/>
    <property type="project" value="UniProtKB-ARBA"/>
</dbReference>
<evidence type="ECO:0000259" key="6">
    <source>
        <dbReference type="Pfam" id="PF00496"/>
    </source>
</evidence>
<keyword evidence="10" id="KW-1185">Reference proteome</keyword>
<reference evidence="8 9" key="1">
    <citation type="submission" date="2020-04" db="EMBL/GenBank/DDBJ databases">
        <authorList>
            <person name="Hitch T.C.A."/>
            <person name="Wylensek D."/>
            <person name="Clavel T."/>
        </authorList>
    </citation>
    <scope>NUCLEOTIDE SEQUENCE [LARGE SCALE GENOMIC DNA]</scope>
    <source>
        <strain evidence="8 9">Oil-RF-744-FAT-WT-6-1</strain>
    </source>
</reference>
<sequence>MKKLWILLLCLLMLILAGCGTDTNDKVSYALEAEPASLDPAMTTGLAEANVQAELFEGLTRLDKDNQPQPALADRWDLSADGKTYIFHLRPGITWSDGTPITAHDFVYSWMRVIDPSVASPNAYMMFIIDGAEAYNKKKGTADDVGIKALDDQTLQIRLKNPTAYFLNLTAFHCYYPVPEACVRANPDTWAANAGGFVGCGPFTLETWVHSSEIVVKKNPAYWDVDHVRSDYLDFPISESQSTRLTLVESGQANMMVEPPPAEQQRLESMGLYQVAPYLGTYYYVFNTQKAPFDDVRVRKAFALAMEREGLVKHIVRGRKEAAYAWVPPGMKNPATGQDFRKEGGNLQEENVKKAKELLKEAGYDEAHQPDVTILFNTNEMHKAVAEAVQAMWQENLGVHAELTNQEAKVYLASRTQGNYQVARASWVADYADPMTFLDVFADEENDAQYHNKAYADLVGKAKEEKDPGRRMEYMHQAEQILFDDCVLIPIYYTTQPFVVQPYVKGYHWSPLGLIDLKEAYIEK</sequence>
<dbReference type="Proteomes" id="UP001605989">
    <property type="component" value="Unassembled WGS sequence"/>
</dbReference>
<evidence type="ECO:0000313" key="10">
    <source>
        <dbReference type="Proteomes" id="UP001605989"/>
    </source>
</evidence>
<keyword evidence="3" id="KW-0813">Transport</keyword>
<dbReference type="InterPro" id="IPR000914">
    <property type="entry name" value="SBP_5_dom"/>
</dbReference>
<dbReference type="AlphaFoldDB" id="A0A848BS90"/>
<dbReference type="RefSeq" id="WP_113855411.1">
    <property type="nucleotide sequence ID" value="NZ_CP011940.1"/>
</dbReference>